<gene>
    <name evidence="6" type="primary">LOC105309518</name>
</gene>
<dbReference type="Pfam" id="PF08801">
    <property type="entry name" value="Nucleoporin_N"/>
    <property type="match status" value="1"/>
</dbReference>
<organism evidence="5 6">
    <name type="scientific">Pteropus vampyrus</name>
    <name type="common">Large flying fox</name>
    <dbReference type="NCBI Taxonomy" id="132908"/>
    <lineage>
        <taxon>Eukaryota</taxon>
        <taxon>Metazoa</taxon>
        <taxon>Chordata</taxon>
        <taxon>Craniata</taxon>
        <taxon>Vertebrata</taxon>
        <taxon>Euteleostomi</taxon>
        <taxon>Mammalia</taxon>
        <taxon>Eutheria</taxon>
        <taxon>Laurasiatheria</taxon>
        <taxon>Chiroptera</taxon>
        <taxon>Yinpterochiroptera</taxon>
        <taxon>Pteropodoidea</taxon>
        <taxon>Pteropodidae</taxon>
        <taxon>Pteropodinae</taxon>
        <taxon>Pteropus</taxon>
    </lineage>
</organism>
<dbReference type="GO" id="GO:0006405">
    <property type="term" value="P:RNA export from nucleus"/>
    <property type="evidence" value="ECO:0007669"/>
    <property type="project" value="TreeGrafter"/>
</dbReference>
<accession>A0A6P6C3Q0</accession>
<protein>
    <submittedName>
        <fullName evidence="6">Nuclear pore complex protein Nup155-like</fullName>
    </submittedName>
</protein>
<dbReference type="KEGG" id="pvp:105309518"/>
<dbReference type="AlphaFoldDB" id="A0A6P6C3Q0"/>
<evidence type="ECO:0000313" key="6">
    <source>
        <dbReference type="RefSeq" id="XP_023382021.1"/>
    </source>
</evidence>
<proteinExistence type="predicted"/>
<dbReference type="GeneID" id="105309518"/>
<dbReference type="GO" id="GO:0036228">
    <property type="term" value="P:protein localization to nuclear inner membrane"/>
    <property type="evidence" value="ECO:0007669"/>
    <property type="project" value="TreeGrafter"/>
</dbReference>
<evidence type="ECO:0000259" key="4">
    <source>
        <dbReference type="Pfam" id="PF08801"/>
    </source>
</evidence>
<dbReference type="InterPro" id="IPR004870">
    <property type="entry name" value="Nucleoporin_Nup155"/>
</dbReference>
<keyword evidence="3" id="KW-0539">Nucleus</keyword>
<keyword evidence="2" id="KW-0813">Transport</keyword>
<name>A0A6P6C3Q0_PTEVA</name>
<evidence type="ECO:0000256" key="2">
    <source>
        <dbReference type="ARBA" id="ARBA00022448"/>
    </source>
</evidence>
<sequence length="256" mass="27885">MPSSLLGSAIPASATTAALQEALENAGRLIDRQLQEDRMYPDLSELLMVSAPNNPTVSGMSDMDYPLQGPGLLSVPNLPEISSIRRVPLPPELVEQFGHMQCNCMMGVFPPINRAWLTIDSDIFMWNYEDGGDLAYFDGLNETILAVGLVKPKAGIFQPHVRHLLVLATPVDIVILGLSYANLQTGSGVLNDSMCGGMQLLPDPLYSLPTDNTYLLTITSTDNGRIFLAGKDGCLYEVAYQVSLAFINIFFSLLMK</sequence>
<dbReference type="GO" id="GO:0006606">
    <property type="term" value="P:protein import into nucleus"/>
    <property type="evidence" value="ECO:0007669"/>
    <property type="project" value="TreeGrafter"/>
</dbReference>
<dbReference type="PANTHER" id="PTHR10350">
    <property type="entry name" value="NUCLEAR PORE COMPLEX PROTEIN NUP155"/>
    <property type="match status" value="1"/>
</dbReference>
<keyword evidence="5" id="KW-1185">Reference proteome</keyword>
<dbReference type="GO" id="GO:0017056">
    <property type="term" value="F:structural constituent of nuclear pore"/>
    <property type="evidence" value="ECO:0007669"/>
    <property type="project" value="InterPro"/>
</dbReference>
<dbReference type="InterPro" id="IPR014908">
    <property type="entry name" value="Nucleoporin_Nup133/Nup155_N"/>
</dbReference>
<evidence type="ECO:0000256" key="3">
    <source>
        <dbReference type="ARBA" id="ARBA00023242"/>
    </source>
</evidence>
<dbReference type="GO" id="GO:0044611">
    <property type="term" value="C:nuclear pore inner ring"/>
    <property type="evidence" value="ECO:0007669"/>
    <property type="project" value="TreeGrafter"/>
</dbReference>
<comment type="subcellular location">
    <subcellularLocation>
        <location evidence="1">Nucleus</location>
    </subcellularLocation>
</comment>
<dbReference type="Proteomes" id="UP000515202">
    <property type="component" value="Unplaced"/>
</dbReference>
<dbReference type="PANTHER" id="PTHR10350:SF6">
    <property type="entry name" value="NUCLEAR PORE COMPLEX PROTEIN NUP155"/>
    <property type="match status" value="1"/>
</dbReference>
<feature type="domain" description="Nucleoporin Nup133/Nup155-like N-terminal" evidence="4">
    <location>
        <begin position="79"/>
        <end position="242"/>
    </location>
</feature>
<evidence type="ECO:0000313" key="5">
    <source>
        <dbReference type="Proteomes" id="UP000515202"/>
    </source>
</evidence>
<reference evidence="6" key="1">
    <citation type="submission" date="2025-08" db="UniProtKB">
        <authorList>
            <consortium name="RefSeq"/>
        </authorList>
    </citation>
    <scope>IDENTIFICATION</scope>
    <source>
        <tissue evidence="6">Kidney</tissue>
    </source>
</reference>
<dbReference type="GO" id="GO:0000972">
    <property type="term" value="P:transcription-dependent tethering of RNA polymerase II gene DNA at nuclear periphery"/>
    <property type="evidence" value="ECO:0007669"/>
    <property type="project" value="TreeGrafter"/>
</dbReference>
<dbReference type="RefSeq" id="XP_023382021.1">
    <property type="nucleotide sequence ID" value="XM_023526253.1"/>
</dbReference>
<dbReference type="OrthoDB" id="338970at2759"/>
<evidence type="ECO:0000256" key="1">
    <source>
        <dbReference type="ARBA" id="ARBA00004123"/>
    </source>
</evidence>